<dbReference type="InterPro" id="IPR043504">
    <property type="entry name" value="Peptidase_S1_PA_chymotrypsin"/>
</dbReference>
<sequence>MRRLWISLMAMWLPMAALADGGLFSMSSREYGRAWEAVGRLELAGKAFCTGALIAPDLVLTAAHCLYDTTTGAQVPVDQIQFLAGWRSGRAAAYRRVRRAVAHPDYVFDASEKTERVRRDIALIELQLPIRNTTIQPFRLAPAPTKGAELSVVSYAHDRSEAPSLQGLCEVLARESRMLVLSCRVDFGSSGSPVFNFVDGEPRIVSVISAKAQAMGREVSLGTELDDSLDILRQELAQDSVRLSLDAGARRETGAKFIRP</sequence>
<feature type="signal peptide" evidence="2">
    <location>
        <begin position="1"/>
        <end position="19"/>
    </location>
</feature>
<keyword evidence="1 2" id="KW-0732">Signal</keyword>
<dbReference type="GO" id="GO:0006508">
    <property type="term" value="P:proteolysis"/>
    <property type="evidence" value="ECO:0007669"/>
    <property type="project" value="InterPro"/>
</dbReference>
<dbReference type="InterPro" id="IPR050966">
    <property type="entry name" value="Glutamyl_endopeptidase"/>
</dbReference>
<evidence type="ECO:0000313" key="4">
    <source>
        <dbReference type="EMBL" id="RAK14240.1"/>
    </source>
</evidence>
<accession>A0A327XZN6</accession>
<evidence type="ECO:0000259" key="3">
    <source>
        <dbReference type="PROSITE" id="PS50240"/>
    </source>
</evidence>
<dbReference type="PRINTS" id="PR00722">
    <property type="entry name" value="CHYMOTRYPSIN"/>
</dbReference>
<dbReference type="RefSeq" id="WP_009505467.1">
    <property type="nucleotide sequence ID" value="NZ_LIGL01000025.1"/>
</dbReference>
<dbReference type="PANTHER" id="PTHR15462:SF8">
    <property type="entry name" value="SERINE PROTEASE"/>
    <property type="match status" value="1"/>
</dbReference>
<dbReference type="InterPro" id="IPR001254">
    <property type="entry name" value="Trypsin_dom"/>
</dbReference>
<dbReference type="PROSITE" id="PS00134">
    <property type="entry name" value="TRYPSIN_HIS"/>
    <property type="match status" value="1"/>
</dbReference>
<evidence type="ECO:0000256" key="2">
    <source>
        <dbReference type="SAM" id="SignalP"/>
    </source>
</evidence>
<feature type="domain" description="Peptidase S1" evidence="3">
    <location>
        <begin position="19"/>
        <end position="237"/>
    </location>
</feature>
<dbReference type="AlphaFoldDB" id="A0A327XZN6"/>
<dbReference type="GO" id="GO:0004252">
    <property type="term" value="F:serine-type endopeptidase activity"/>
    <property type="evidence" value="ECO:0007669"/>
    <property type="project" value="InterPro"/>
</dbReference>
<dbReference type="SUPFAM" id="SSF50494">
    <property type="entry name" value="Trypsin-like serine proteases"/>
    <property type="match status" value="1"/>
</dbReference>
<dbReference type="PANTHER" id="PTHR15462">
    <property type="entry name" value="SERINE PROTEASE"/>
    <property type="match status" value="1"/>
</dbReference>
<reference evidence="4 5" key="1">
    <citation type="submission" date="2018-06" db="EMBL/GenBank/DDBJ databases">
        <title>Genomic Encyclopedia of Archaeal and Bacterial Type Strains, Phase II (KMG-II): from individual species to whole genera.</title>
        <authorList>
            <person name="Goeker M."/>
        </authorList>
    </citation>
    <scope>NUCLEOTIDE SEQUENCE [LARGE SCALE GENOMIC DNA]</scope>
    <source>
        <strain evidence="4 5">DSM 22011</strain>
    </source>
</reference>
<dbReference type="OrthoDB" id="267336at2"/>
<keyword evidence="5" id="KW-1185">Reference proteome</keyword>
<evidence type="ECO:0000256" key="1">
    <source>
        <dbReference type="ARBA" id="ARBA00022729"/>
    </source>
</evidence>
<dbReference type="SMART" id="SM00020">
    <property type="entry name" value="Tryp_SPc"/>
    <property type="match status" value="1"/>
</dbReference>
<dbReference type="Pfam" id="PF00089">
    <property type="entry name" value="Trypsin"/>
    <property type="match status" value="1"/>
</dbReference>
<dbReference type="InterPro" id="IPR018114">
    <property type="entry name" value="TRYPSIN_HIS"/>
</dbReference>
<proteinExistence type="predicted"/>
<dbReference type="InterPro" id="IPR001314">
    <property type="entry name" value="Peptidase_S1A"/>
</dbReference>
<feature type="chain" id="PRO_5016282062" evidence="2">
    <location>
        <begin position="20"/>
        <end position="260"/>
    </location>
</feature>
<dbReference type="EMBL" id="QLMG01000028">
    <property type="protein sequence ID" value="RAK14240.1"/>
    <property type="molecule type" value="Genomic_DNA"/>
</dbReference>
<name>A0A327XZN6_9RHOB</name>
<dbReference type="InterPro" id="IPR009003">
    <property type="entry name" value="Peptidase_S1_PA"/>
</dbReference>
<dbReference type="PROSITE" id="PS50240">
    <property type="entry name" value="TRYPSIN_DOM"/>
    <property type="match status" value="1"/>
</dbReference>
<dbReference type="Gene3D" id="2.40.10.10">
    <property type="entry name" value="Trypsin-like serine proteases"/>
    <property type="match status" value="2"/>
</dbReference>
<dbReference type="Proteomes" id="UP000249165">
    <property type="component" value="Unassembled WGS sequence"/>
</dbReference>
<organism evidence="4 5">
    <name type="scientific">Salipiger aestuarii</name>
    <dbReference type="NCBI Taxonomy" id="568098"/>
    <lineage>
        <taxon>Bacteria</taxon>
        <taxon>Pseudomonadati</taxon>
        <taxon>Pseudomonadota</taxon>
        <taxon>Alphaproteobacteria</taxon>
        <taxon>Rhodobacterales</taxon>
        <taxon>Roseobacteraceae</taxon>
        <taxon>Salipiger</taxon>
    </lineage>
</organism>
<gene>
    <name evidence="4" type="ORF">ATI53_102841</name>
</gene>
<evidence type="ECO:0000313" key="5">
    <source>
        <dbReference type="Proteomes" id="UP000249165"/>
    </source>
</evidence>
<comment type="caution">
    <text evidence="4">The sequence shown here is derived from an EMBL/GenBank/DDBJ whole genome shotgun (WGS) entry which is preliminary data.</text>
</comment>
<protein>
    <submittedName>
        <fullName evidence="4">V8-like Glu-specific endopeptidase</fullName>
    </submittedName>
</protein>